<keyword evidence="1" id="KW-0472">Membrane</keyword>
<dbReference type="InterPro" id="IPR028087">
    <property type="entry name" value="Tad_N"/>
</dbReference>
<feature type="domain" description="Putative Flp pilus-assembly TadG-like N-terminal" evidence="2">
    <location>
        <begin position="16"/>
        <end position="62"/>
    </location>
</feature>
<name>A0A3N0DWM2_9ACTN</name>
<dbReference type="OrthoDB" id="3767123at2"/>
<keyword evidence="4" id="KW-1185">Reference proteome</keyword>
<evidence type="ECO:0000256" key="1">
    <source>
        <dbReference type="SAM" id="Phobius"/>
    </source>
</evidence>
<keyword evidence="1" id="KW-1133">Transmembrane helix</keyword>
<proteinExistence type="predicted"/>
<sequence length="435" mass="44310">MRLAHSRQEQHKSEDGAIAIIAAVCALLLFGIAALVVDLGLQRDTRREAQTAADASALAAANRLYLNGTPDLVNAALVAKNYAWTNFRVPLTAWATCTDNTPLAVPSASTQCISFDSATNPLKVRVVLPTRQIDASFTGATGVSRIDVAASARAALVPGLGAGCTICVIGAGTDVGNLDVRAQGGGSIYVNGTLGSGPHGVLKSEGGGTLTVHSPSIPSNLTISTPVVTNAPNMPDPFDDSIYPTVPNTAVSSGGNICSGGPGIYMNPTATGAGCTNLQTGLYVIVGGTLNFGALKTGVNGATFYFTCNSRTGSTYRARMCSTEDGADFDLNGNASTVLNAPPPGVTTAGDIPGMLVLFDKTNTASMRLNGTVQPTMSGTLYMPAATFDVRGTADVRFTGQLIVGNLTGNGNGTLYVTASASLASTKPGTPALDR</sequence>
<comment type="caution">
    <text evidence="3">The sequence shown here is derived from an EMBL/GenBank/DDBJ whole genome shotgun (WGS) entry which is preliminary data.</text>
</comment>
<dbReference type="RefSeq" id="WP_123234347.1">
    <property type="nucleotide sequence ID" value="NZ_RJSG01000002.1"/>
</dbReference>
<evidence type="ECO:0000259" key="2">
    <source>
        <dbReference type="Pfam" id="PF13400"/>
    </source>
</evidence>
<protein>
    <recommendedName>
        <fullName evidence="2">Putative Flp pilus-assembly TadG-like N-terminal domain-containing protein</fullName>
    </recommendedName>
</protein>
<dbReference type="Pfam" id="PF13400">
    <property type="entry name" value="Tad"/>
    <property type="match status" value="1"/>
</dbReference>
<gene>
    <name evidence="3" type="ORF">EFL95_12920</name>
</gene>
<evidence type="ECO:0000313" key="3">
    <source>
        <dbReference type="EMBL" id="RNL79843.1"/>
    </source>
</evidence>
<dbReference type="EMBL" id="RJSG01000002">
    <property type="protein sequence ID" value="RNL79843.1"/>
    <property type="molecule type" value="Genomic_DNA"/>
</dbReference>
<organism evidence="3 4">
    <name type="scientific">Nocardioides marmorisolisilvae</name>
    <dbReference type="NCBI Taxonomy" id="1542737"/>
    <lineage>
        <taxon>Bacteria</taxon>
        <taxon>Bacillati</taxon>
        <taxon>Actinomycetota</taxon>
        <taxon>Actinomycetes</taxon>
        <taxon>Propionibacteriales</taxon>
        <taxon>Nocardioidaceae</taxon>
        <taxon>Nocardioides</taxon>
    </lineage>
</organism>
<keyword evidence="1" id="KW-0812">Transmembrane</keyword>
<feature type="transmembrane region" description="Helical" evidence="1">
    <location>
        <begin position="16"/>
        <end position="37"/>
    </location>
</feature>
<accession>A0A3N0DWM2</accession>
<dbReference type="Proteomes" id="UP000277094">
    <property type="component" value="Unassembled WGS sequence"/>
</dbReference>
<evidence type="ECO:0000313" key="4">
    <source>
        <dbReference type="Proteomes" id="UP000277094"/>
    </source>
</evidence>
<dbReference type="AlphaFoldDB" id="A0A3N0DWM2"/>
<reference evidence="3 4" key="1">
    <citation type="submission" date="2018-11" db="EMBL/GenBank/DDBJ databases">
        <authorList>
            <person name="Li F."/>
        </authorList>
    </citation>
    <scope>NUCLEOTIDE SEQUENCE [LARGE SCALE GENOMIC DNA]</scope>
    <source>
        <strain evidence="3 4">KIS18-7</strain>
    </source>
</reference>